<name>X1BQI9_9ZZZZ</name>
<accession>X1BQI9</accession>
<dbReference type="Gene3D" id="1.10.10.10">
    <property type="entry name" value="Winged helix-like DNA-binding domain superfamily/Winged helix DNA-binding domain"/>
    <property type="match status" value="1"/>
</dbReference>
<dbReference type="EMBL" id="BART01029168">
    <property type="protein sequence ID" value="GAG97964.1"/>
    <property type="molecule type" value="Genomic_DNA"/>
</dbReference>
<dbReference type="PANTHER" id="PTHR43214">
    <property type="entry name" value="TWO-COMPONENT RESPONSE REGULATOR"/>
    <property type="match status" value="1"/>
</dbReference>
<dbReference type="SMART" id="SM00421">
    <property type="entry name" value="HTH_LUXR"/>
    <property type="match status" value="1"/>
</dbReference>
<dbReference type="AlphaFoldDB" id="X1BQI9"/>
<dbReference type="PROSITE" id="PS50043">
    <property type="entry name" value="HTH_LUXR_2"/>
    <property type="match status" value="1"/>
</dbReference>
<reference evidence="3" key="1">
    <citation type="journal article" date="2014" name="Front. Microbiol.">
        <title>High frequency of phylogenetically diverse reductive dehalogenase-homologous genes in deep subseafloor sedimentary metagenomes.</title>
        <authorList>
            <person name="Kawai M."/>
            <person name="Futagami T."/>
            <person name="Toyoda A."/>
            <person name="Takaki Y."/>
            <person name="Nishi S."/>
            <person name="Hori S."/>
            <person name="Arai W."/>
            <person name="Tsubouchi T."/>
            <person name="Morono Y."/>
            <person name="Uchiyama I."/>
            <person name="Ito T."/>
            <person name="Fujiyama A."/>
            <person name="Inagaki F."/>
            <person name="Takami H."/>
        </authorList>
    </citation>
    <scope>NUCLEOTIDE SEQUENCE</scope>
    <source>
        <strain evidence="3">Expedition CK06-06</strain>
    </source>
</reference>
<dbReference type="InterPro" id="IPR000792">
    <property type="entry name" value="Tscrpt_reg_LuxR_C"/>
</dbReference>
<dbReference type="InterPro" id="IPR039420">
    <property type="entry name" value="WalR-like"/>
</dbReference>
<organism evidence="3">
    <name type="scientific">marine sediment metagenome</name>
    <dbReference type="NCBI Taxonomy" id="412755"/>
    <lineage>
        <taxon>unclassified sequences</taxon>
        <taxon>metagenomes</taxon>
        <taxon>ecological metagenomes</taxon>
    </lineage>
</organism>
<dbReference type="GO" id="GO:0006355">
    <property type="term" value="P:regulation of DNA-templated transcription"/>
    <property type="evidence" value="ECO:0007669"/>
    <property type="project" value="InterPro"/>
</dbReference>
<dbReference type="InterPro" id="IPR016032">
    <property type="entry name" value="Sig_transdc_resp-reg_C-effctor"/>
</dbReference>
<comment type="caution">
    <text evidence="3">The sequence shown here is derived from an EMBL/GenBank/DDBJ whole genome shotgun (WGS) entry which is preliminary data.</text>
</comment>
<feature type="domain" description="HTH luxR-type" evidence="2">
    <location>
        <begin position="53"/>
        <end position="122"/>
    </location>
</feature>
<feature type="non-terminal residue" evidence="3">
    <location>
        <position position="1"/>
    </location>
</feature>
<evidence type="ECO:0000256" key="1">
    <source>
        <dbReference type="ARBA" id="ARBA00023125"/>
    </source>
</evidence>
<dbReference type="InterPro" id="IPR036388">
    <property type="entry name" value="WH-like_DNA-bd_sf"/>
</dbReference>
<proteinExistence type="predicted"/>
<dbReference type="Pfam" id="PF00196">
    <property type="entry name" value="GerE"/>
    <property type="match status" value="1"/>
</dbReference>
<keyword evidence="1" id="KW-0238">DNA-binding</keyword>
<dbReference type="GO" id="GO:0003677">
    <property type="term" value="F:DNA binding"/>
    <property type="evidence" value="ECO:0007669"/>
    <property type="project" value="UniProtKB-KW"/>
</dbReference>
<protein>
    <recommendedName>
        <fullName evidence="2">HTH luxR-type domain-containing protein</fullName>
    </recommendedName>
</protein>
<sequence>DTFLFFGFLVLRLDRNLLHTLHTRAINVNTASSAYARDLIRTNLERENNQEEVKQLWRTLTNRQRQVSFLIFQGLTYQEIGDKLYLSRRTIRGYARDLMKLFGVRGKLNLRAVLALLPEEYLNIRVDVDSLT</sequence>
<evidence type="ECO:0000259" key="2">
    <source>
        <dbReference type="PROSITE" id="PS50043"/>
    </source>
</evidence>
<dbReference type="PRINTS" id="PR00038">
    <property type="entry name" value="HTHLUXR"/>
</dbReference>
<gene>
    <name evidence="3" type="ORF">S01H4_51257</name>
</gene>
<evidence type="ECO:0000313" key="3">
    <source>
        <dbReference type="EMBL" id="GAG97964.1"/>
    </source>
</evidence>
<dbReference type="SUPFAM" id="SSF46894">
    <property type="entry name" value="C-terminal effector domain of the bipartite response regulators"/>
    <property type="match status" value="1"/>
</dbReference>